<dbReference type="Proteomes" id="UP000252631">
    <property type="component" value="Unassembled WGS sequence"/>
</dbReference>
<dbReference type="Proteomes" id="UP000256343">
    <property type="component" value="Unassembled WGS sequence"/>
</dbReference>
<proteinExistence type="predicted"/>
<evidence type="ECO:0000256" key="1">
    <source>
        <dbReference type="SAM" id="MobiDB-lite"/>
    </source>
</evidence>
<organism evidence="3 4">
    <name type="scientific">Rhodopseudomonas pentothenatexigens</name>
    <dbReference type="NCBI Taxonomy" id="999699"/>
    <lineage>
        <taxon>Bacteria</taxon>
        <taxon>Pseudomonadati</taxon>
        <taxon>Pseudomonadota</taxon>
        <taxon>Alphaproteobacteria</taxon>
        <taxon>Hyphomicrobiales</taxon>
        <taxon>Nitrobacteraceae</taxon>
        <taxon>Rhodopseudomonas</taxon>
    </lineage>
</organism>
<protein>
    <submittedName>
        <fullName evidence="3">Uncharacterized protein</fullName>
    </submittedName>
</protein>
<keyword evidence="5" id="KW-1185">Reference proteome</keyword>
<dbReference type="AlphaFoldDB" id="A0A336JWI5"/>
<gene>
    <name evidence="2" type="ORF">BJ125_12266</name>
    <name evidence="3" type="ORF">SAMN05892882_12266</name>
</gene>
<dbReference type="EMBL" id="QRDT01000022">
    <property type="protein sequence ID" value="RED28539.1"/>
    <property type="molecule type" value="Genomic_DNA"/>
</dbReference>
<evidence type="ECO:0000313" key="3">
    <source>
        <dbReference type="EMBL" id="SSW92639.1"/>
    </source>
</evidence>
<dbReference type="RefSeq" id="WP_114360072.1">
    <property type="nucleotide sequence ID" value="NZ_QRDT01000022.1"/>
</dbReference>
<dbReference type="OrthoDB" id="8141579at2"/>
<accession>A0A336JWI5</accession>
<evidence type="ECO:0000313" key="5">
    <source>
        <dbReference type="Proteomes" id="UP000256343"/>
    </source>
</evidence>
<reference evidence="3 4" key="1">
    <citation type="submission" date="2017-08" db="EMBL/GenBank/DDBJ databases">
        <authorList>
            <person name="de Groot N.N."/>
        </authorList>
    </citation>
    <scope>NUCLEOTIDE SEQUENCE [LARGE SCALE GENOMIC DNA]</scope>
    <source>
        <strain evidence="3 4">JA575</strain>
    </source>
</reference>
<feature type="region of interest" description="Disordered" evidence="1">
    <location>
        <begin position="102"/>
        <end position="139"/>
    </location>
</feature>
<evidence type="ECO:0000313" key="4">
    <source>
        <dbReference type="Proteomes" id="UP000252631"/>
    </source>
</evidence>
<feature type="compositionally biased region" description="Low complexity" evidence="1">
    <location>
        <begin position="120"/>
        <end position="139"/>
    </location>
</feature>
<dbReference type="EMBL" id="UFQQ01000022">
    <property type="protein sequence ID" value="SSW92639.1"/>
    <property type="molecule type" value="Genomic_DNA"/>
</dbReference>
<evidence type="ECO:0000313" key="2">
    <source>
        <dbReference type="EMBL" id="RED28539.1"/>
    </source>
</evidence>
<reference evidence="2 5" key="2">
    <citation type="submission" date="2018-07" db="EMBL/GenBank/DDBJ databases">
        <title>Genomic Encyclopedia of Archaeal and Bacterial Type Strains, Phase II (KMG-II): from individual species to whole genera.</title>
        <authorList>
            <person name="Goeker M."/>
        </authorList>
    </citation>
    <scope>NUCLEOTIDE SEQUENCE [LARGE SCALE GENOMIC DNA]</scope>
    <source>
        <strain evidence="2 5">JA575</strain>
    </source>
</reference>
<sequence>MTSISSAASTGSYLSPLQMLQKELASEVSAGAVSSSDADALSTALQDIDTALQSDRAGGSAGSKPSDMKSKIDDLIATEVSNGTLTTDQAGELQSLFQSAFAGGAAGGAGGPPPPPPPDDSSGSVSSVSSSGSSSSSSDVSEVLKEFLKLLQEQQSSSSASSYGASGSATSSSSFSALLINYQV</sequence>
<name>A0A336JWI5_9BRAD</name>